<organism evidence="1 2">
    <name type="scientific">Racocetra persica</name>
    <dbReference type="NCBI Taxonomy" id="160502"/>
    <lineage>
        <taxon>Eukaryota</taxon>
        <taxon>Fungi</taxon>
        <taxon>Fungi incertae sedis</taxon>
        <taxon>Mucoromycota</taxon>
        <taxon>Glomeromycotina</taxon>
        <taxon>Glomeromycetes</taxon>
        <taxon>Diversisporales</taxon>
        <taxon>Gigasporaceae</taxon>
        <taxon>Racocetra</taxon>
    </lineage>
</organism>
<protein>
    <submittedName>
        <fullName evidence="1">3449_t:CDS:1</fullName>
    </submittedName>
</protein>
<comment type="caution">
    <text evidence="1">The sequence shown here is derived from an EMBL/GenBank/DDBJ whole genome shotgun (WGS) entry which is preliminary data.</text>
</comment>
<keyword evidence="2" id="KW-1185">Reference proteome</keyword>
<accession>A0ACA9SPT2</accession>
<evidence type="ECO:0000313" key="2">
    <source>
        <dbReference type="Proteomes" id="UP000789920"/>
    </source>
</evidence>
<name>A0ACA9SPT2_9GLOM</name>
<dbReference type="Proteomes" id="UP000789920">
    <property type="component" value="Unassembled WGS sequence"/>
</dbReference>
<sequence>TKTTTDCDVSSVVFYGVNLTIPLISLQVLKIPKICKEYMRLIAHIVEFYPDKLGVLPAELLNNLFASLEYGIEKYPLFANIDSSRFFNIIP</sequence>
<evidence type="ECO:0000313" key="1">
    <source>
        <dbReference type="EMBL" id="CAG8845900.1"/>
    </source>
</evidence>
<feature type="non-terminal residue" evidence="1">
    <location>
        <position position="1"/>
    </location>
</feature>
<gene>
    <name evidence="1" type="ORF">RPERSI_LOCUS33871</name>
</gene>
<dbReference type="EMBL" id="CAJVQC010148813">
    <property type="protein sequence ID" value="CAG8845900.1"/>
    <property type="molecule type" value="Genomic_DNA"/>
</dbReference>
<reference evidence="1" key="1">
    <citation type="submission" date="2021-06" db="EMBL/GenBank/DDBJ databases">
        <authorList>
            <person name="Kallberg Y."/>
            <person name="Tangrot J."/>
            <person name="Rosling A."/>
        </authorList>
    </citation>
    <scope>NUCLEOTIDE SEQUENCE</scope>
    <source>
        <strain evidence="1">MA461A</strain>
    </source>
</reference>
<proteinExistence type="predicted"/>